<keyword evidence="4" id="KW-1185">Reference proteome</keyword>
<dbReference type="Pfam" id="PF03795">
    <property type="entry name" value="YCII"/>
    <property type="match status" value="1"/>
</dbReference>
<evidence type="ECO:0000313" key="4">
    <source>
        <dbReference type="Proteomes" id="UP000546126"/>
    </source>
</evidence>
<dbReference type="InterPro" id="IPR005545">
    <property type="entry name" value="YCII"/>
</dbReference>
<comment type="similarity">
    <text evidence="1">Belongs to the YciI family.</text>
</comment>
<dbReference type="EMBL" id="JABWGO010000004">
    <property type="protein sequence ID" value="NUW42277.1"/>
    <property type="molecule type" value="Genomic_DNA"/>
</dbReference>
<dbReference type="Proteomes" id="UP000546126">
    <property type="component" value="Unassembled WGS sequence"/>
</dbReference>
<dbReference type="RefSeq" id="WP_175601826.1">
    <property type="nucleotide sequence ID" value="NZ_JABWGO010000004.1"/>
</dbReference>
<sequence length="107" mass="11281">MVHLLVLRYLGTEEDAGPHVAGHVAYLERHHREGVFLLSGQTVPSDDGGVILARGERADVERVAAGDPFVRAGVAAYTITTVDPGRVHPALAGPLGADDARVREPAP</sequence>
<protein>
    <recommendedName>
        <fullName evidence="2">YCII-related domain-containing protein</fullName>
    </recommendedName>
</protein>
<dbReference type="AlphaFoldDB" id="A0A7Y6IPZ2"/>
<proteinExistence type="inferred from homology"/>
<accession>A0A7Y6IPZ2</accession>
<dbReference type="PANTHER" id="PTHR37828:SF1">
    <property type="entry name" value="YCII-RELATED DOMAIN-CONTAINING PROTEIN"/>
    <property type="match status" value="1"/>
</dbReference>
<reference evidence="3 4" key="1">
    <citation type="submission" date="2020-06" db="EMBL/GenBank/DDBJ databases">
        <authorList>
            <person name="Chanama M."/>
        </authorList>
    </citation>
    <scope>NUCLEOTIDE SEQUENCE [LARGE SCALE GENOMIC DNA]</scope>
    <source>
        <strain evidence="3 4">TBRC6557</strain>
    </source>
</reference>
<evidence type="ECO:0000313" key="3">
    <source>
        <dbReference type="EMBL" id="NUW42277.1"/>
    </source>
</evidence>
<feature type="domain" description="YCII-related" evidence="2">
    <location>
        <begin position="14"/>
        <end position="80"/>
    </location>
</feature>
<gene>
    <name evidence="3" type="ORF">HT134_19335</name>
</gene>
<dbReference type="InterPro" id="IPR011008">
    <property type="entry name" value="Dimeric_a/b-barrel"/>
</dbReference>
<evidence type="ECO:0000259" key="2">
    <source>
        <dbReference type="Pfam" id="PF03795"/>
    </source>
</evidence>
<evidence type="ECO:0000256" key="1">
    <source>
        <dbReference type="ARBA" id="ARBA00007689"/>
    </source>
</evidence>
<organism evidence="3 4">
    <name type="scientific">Nonomuraea rhodomycinica</name>
    <dbReference type="NCBI Taxonomy" id="1712872"/>
    <lineage>
        <taxon>Bacteria</taxon>
        <taxon>Bacillati</taxon>
        <taxon>Actinomycetota</taxon>
        <taxon>Actinomycetes</taxon>
        <taxon>Streptosporangiales</taxon>
        <taxon>Streptosporangiaceae</taxon>
        <taxon>Nonomuraea</taxon>
    </lineage>
</organism>
<dbReference type="SUPFAM" id="SSF54909">
    <property type="entry name" value="Dimeric alpha+beta barrel"/>
    <property type="match status" value="1"/>
</dbReference>
<name>A0A7Y6IPZ2_9ACTN</name>
<comment type="caution">
    <text evidence="3">The sequence shown here is derived from an EMBL/GenBank/DDBJ whole genome shotgun (WGS) entry which is preliminary data.</text>
</comment>
<dbReference type="PANTHER" id="PTHR37828">
    <property type="entry name" value="GSR2449 PROTEIN"/>
    <property type="match status" value="1"/>
</dbReference>
<dbReference type="Gene3D" id="3.30.70.1060">
    <property type="entry name" value="Dimeric alpha+beta barrel"/>
    <property type="match status" value="1"/>
</dbReference>